<gene>
    <name evidence="3" type="ORF">HNP65_000285</name>
</gene>
<dbReference type="PANTHER" id="PTHR10724:SF10">
    <property type="entry name" value="S1 RNA-BINDING DOMAIN-CONTAINING PROTEIN 1"/>
    <property type="match status" value="1"/>
</dbReference>
<proteinExistence type="predicted"/>
<evidence type="ECO:0000256" key="1">
    <source>
        <dbReference type="SAM" id="MobiDB-lite"/>
    </source>
</evidence>
<organism evidence="3 4">
    <name type="scientific">Thermosipho japonicus</name>
    <dbReference type="NCBI Taxonomy" id="90323"/>
    <lineage>
        <taxon>Bacteria</taxon>
        <taxon>Thermotogati</taxon>
        <taxon>Thermotogota</taxon>
        <taxon>Thermotogae</taxon>
        <taxon>Thermotogales</taxon>
        <taxon>Fervidobacteriaceae</taxon>
        <taxon>Thermosipho</taxon>
    </lineage>
</organism>
<evidence type="ECO:0000313" key="4">
    <source>
        <dbReference type="Proteomes" id="UP000555828"/>
    </source>
</evidence>
<sequence length="124" mass="14094">MEVGQVVKGKVVEILKFGANVELKDGEKAFVHISKIAPTYVKAVSDHLSVGQEVEGKIVGKTRDGKWELTLKDTSANSSEGKSEEKKVNNDFEKKLAKFMKDSDRKLSEYRRRLDKKRGKKERR</sequence>
<keyword evidence="4" id="KW-1185">Reference proteome</keyword>
<dbReference type="AlphaFoldDB" id="A0A841GQ00"/>
<dbReference type="SUPFAM" id="SSF50249">
    <property type="entry name" value="Nucleic acid-binding proteins"/>
    <property type="match status" value="1"/>
</dbReference>
<dbReference type="PROSITE" id="PS50126">
    <property type="entry name" value="S1"/>
    <property type="match status" value="1"/>
</dbReference>
<dbReference type="EMBL" id="JACHEX010000001">
    <property type="protein sequence ID" value="MBB6061863.1"/>
    <property type="molecule type" value="Genomic_DNA"/>
</dbReference>
<dbReference type="InterPro" id="IPR003029">
    <property type="entry name" value="S1_domain"/>
</dbReference>
<dbReference type="SMART" id="SM00316">
    <property type="entry name" value="S1"/>
    <property type="match status" value="1"/>
</dbReference>
<dbReference type="InterPro" id="IPR012340">
    <property type="entry name" value="NA-bd_OB-fold"/>
</dbReference>
<accession>A0A841GQ00</accession>
<dbReference type="GO" id="GO:0003729">
    <property type="term" value="F:mRNA binding"/>
    <property type="evidence" value="ECO:0007669"/>
    <property type="project" value="TreeGrafter"/>
</dbReference>
<dbReference type="PANTHER" id="PTHR10724">
    <property type="entry name" value="30S RIBOSOMAL PROTEIN S1"/>
    <property type="match status" value="1"/>
</dbReference>
<dbReference type="GO" id="GO:0006412">
    <property type="term" value="P:translation"/>
    <property type="evidence" value="ECO:0007669"/>
    <property type="project" value="TreeGrafter"/>
</dbReference>
<dbReference type="RefSeq" id="WP_184618612.1">
    <property type="nucleotide sequence ID" value="NZ_JACHEX010000001.1"/>
</dbReference>
<comment type="caution">
    <text evidence="3">The sequence shown here is derived from an EMBL/GenBank/DDBJ whole genome shotgun (WGS) entry which is preliminary data.</text>
</comment>
<name>A0A841GQ00_9BACT</name>
<feature type="region of interest" description="Disordered" evidence="1">
    <location>
        <begin position="70"/>
        <end position="89"/>
    </location>
</feature>
<dbReference type="Gene3D" id="2.40.50.140">
    <property type="entry name" value="Nucleic acid-binding proteins"/>
    <property type="match status" value="1"/>
</dbReference>
<feature type="domain" description="S1 motif" evidence="2">
    <location>
        <begin position="4"/>
        <end position="72"/>
    </location>
</feature>
<protein>
    <submittedName>
        <fullName evidence="3">S1 RNA binding domain protein</fullName>
    </submittedName>
</protein>
<evidence type="ECO:0000313" key="3">
    <source>
        <dbReference type="EMBL" id="MBB6061863.1"/>
    </source>
</evidence>
<dbReference type="InterPro" id="IPR050437">
    <property type="entry name" value="Ribos_protein_bS1-like"/>
</dbReference>
<reference evidence="3 4" key="1">
    <citation type="submission" date="2020-08" db="EMBL/GenBank/DDBJ databases">
        <title>Genomic Encyclopedia of Type Strains, Phase IV (KMG-IV): sequencing the most valuable type-strain genomes for metagenomic binning, comparative biology and taxonomic classification.</title>
        <authorList>
            <person name="Goeker M."/>
        </authorList>
    </citation>
    <scope>NUCLEOTIDE SEQUENCE [LARGE SCALE GENOMIC DNA]</scope>
    <source>
        <strain evidence="3 4">DSM 13481</strain>
    </source>
</reference>
<dbReference type="Proteomes" id="UP000555828">
    <property type="component" value="Unassembled WGS sequence"/>
</dbReference>
<dbReference type="Pfam" id="PF00575">
    <property type="entry name" value="S1"/>
    <property type="match status" value="1"/>
</dbReference>
<evidence type="ECO:0000259" key="2">
    <source>
        <dbReference type="PROSITE" id="PS50126"/>
    </source>
</evidence>
<dbReference type="GO" id="GO:0003735">
    <property type="term" value="F:structural constituent of ribosome"/>
    <property type="evidence" value="ECO:0007669"/>
    <property type="project" value="TreeGrafter"/>
</dbReference>